<gene>
    <name evidence="1" type="ORF">EDD41_2731</name>
</gene>
<reference evidence="1 2" key="1">
    <citation type="submission" date="2018-11" db="EMBL/GenBank/DDBJ databases">
        <title>Sequencing the genomes of 1000 actinobacteria strains.</title>
        <authorList>
            <person name="Klenk H.-P."/>
        </authorList>
    </citation>
    <scope>NUCLEOTIDE SEQUENCE [LARGE SCALE GENOMIC DNA]</scope>
    <source>
        <strain evidence="1 2">DSM 10546</strain>
    </source>
</reference>
<dbReference type="AlphaFoldDB" id="A0A3N1ZYA8"/>
<evidence type="ECO:0000313" key="1">
    <source>
        <dbReference type="EMBL" id="ROR55457.1"/>
    </source>
</evidence>
<accession>A0A3N1ZYA8</accession>
<proteinExistence type="predicted"/>
<sequence length="36" mass="4222">MRNQPGEFAAWHARVAQLQLLTPDENAQKNRQFQRA</sequence>
<name>A0A3N1ZYA8_9ACTN</name>
<organism evidence="1 2">
    <name type="scientific">Luteococcus japonicus</name>
    <dbReference type="NCBI Taxonomy" id="33984"/>
    <lineage>
        <taxon>Bacteria</taxon>
        <taxon>Bacillati</taxon>
        <taxon>Actinomycetota</taxon>
        <taxon>Actinomycetes</taxon>
        <taxon>Propionibacteriales</taxon>
        <taxon>Propionibacteriaceae</taxon>
        <taxon>Luteococcus</taxon>
    </lineage>
</organism>
<evidence type="ECO:0000313" key="2">
    <source>
        <dbReference type="Proteomes" id="UP000275749"/>
    </source>
</evidence>
<dbReference type="EMBL" id="RKHG01000001">
    <property type="protein sequence ID" value="ROR55457.1"/>
    <property type="molecule type" value="Genomic_DNA"/>
</dbReference>
<protein>
    <submittedName>
        <fullName evidence="1">Uncharacterized protein</fullName>
    </submittedName>
</protein>
<dbReference type="Proteomes" id="UP000275749">
    <property type="component" value="Unassembled WGS sequence"/>
</dbReference>
<comment type="caution">
    <text evidence="1">The sequence shown here is derived from an EMBL/GenBank/DDBJ whole genome shotgun (WGS) entry which is preliminary data.</text>
</comment>